<name>A0A368L525_9BURK</name>
<reference evidence="1 2" key="1">
    <citation type="journal article" date="2018" name="Int. J. Syst. Evol. Microbiol.">
        <title>Parvibium lacunae gen. nov., sp. nov., a new member of the family Alcaligenaceae isolated from a freshwater pond.</title>
        <authorList>
            <person name="Chen W.M."/>
            <person name="Xie P.B."/>
            <person name="Hsu M.Y."/>
            <person name="Sheu S.Y."/>
        </authorList>
    </citation>
    <scope>NUCLEOTIDE SEQUENCE [LARGE SCALE GENOMIC DNA]</scope>
    <source>
        <strain evidence="1 2">KMB9</strain>
    </source>
</reference>
<dbReference type="Pfam" id="PF04325">
    <property type="entry name" value="DUF465"/>
    <property type="match status" value="1"/>
</dbReference>
<evidence type="ECO:0000313" key="2">
    <source>
        <dbReference type="Proteomes" id="UP000252357"/>
    </source>
</evidence>
<sequence>MGTTGKGVGVDIELIKKRIVELKVEHQDLDTAIDRLSETPGHDELQLRRLKKHRLQLRDEISYWEIQLEPDILA</sequence>
<accession>A0A368L525</accession>
<comment type="caution">
    <text evidence="1">The sequence shown here is derived from an EMBL/GenBank/DDBJ whole genome shotgun (WGS) entry which is preliminary data.</text>
</comment>
<dbReference type="OrthoDB" id="5787087at2"/>
<dbReference type="InterPro" id="IPR038444">
    <property type="entry name" value="DUF465_sf"/>
</dbReference>
<organism evidence="1 2">
    <name type="scientific">Parvibium lacunae</name>
    <dbReference type="NCBI Taxonomy" id="1888893"/>
    <lineage>
        <taxon>Bacteria</taxon>
        <taxon>Pseudomonadati</taxon>
        <taxon>Pseudomonadota</taxon>
        <taxon>Betaproteobacteria</taxon>
        <taxon>Burkholderiales</taxon>
        <taxon>Alcaligenaceae</taxon>
        <taxon>Parvibium</taxon>
    </lineage>
</organism>
<keyword evidence="2" id="KW-1185">Reference proteome</keyword>
<dbReference type="Proteomes" id="UP000252357">
    <property type="component" value="Unassembled WGS sequence"/>
</dbReference>
<evidence type="ECO:0000313" key="1">
    <source>
        <dbReference type="EMBL" id="RCS58684.1"/>
    </source>
</evidence>
<protein>
    <submittedName>
        <fullName evidence="1">DUF465 domain-containing protein</fullName>
    </submittedName>
</protein>
<dbReference type="Gene3D" id="6.10.280.50">
    <property type="match status" value="1"/>
</dbReference>
<dbReference type="InterPro" id="IPR007420">
    <property type="entry name" value="DUF465"/>
</dbReference>
<proteinExistence type="predicted"/>
<gene>
    <name evidence="1" type="ORF">DU000_05005</name>
</gene>
<dbReference type="EMBL" id="QPGB01000002">
    <property type="protein sequence ID" value="RCS58684.1"/>
    <property type="molecule type" value="Genomic_DNA"/>
</dbReference>
<dbReference type="AlphaFoldDB" id="A0A368L525"/>